<name>A0A157T1S4_SACSO</name>
<feature type="domain" description="Hydantoinase/oxoprolinase N-terminal" evidence="2">
    <location>
        <begin position="20"/>
        <end position="187"/>
    </location>
</feature>
<proteinExistence type="predicted"/>
<feature type="domain" description="Hydantoinase A/oxoprolinase" evidence="1">
    <location>
        <begin position="207"/>
        <end position="373"/>
    </location>
</feature>
<dbReference type="PANTHER" id="PTHR11365:SF10">
    <property type="entry name" value="HYDANTOINASE_OXOPROLINASE"/>
    <property type="match status" value="1"/>
</dbReference>
<dbReference type="PATRIC" id="fig|2287.9.peg.1890"/>
<evidence type="ECO:0000313" key="4">
    <source>
        <dbReference type="Proteomes" id="UP000076770"/>
    </source>
</evidence>
<gene>
    <name evidence="3" type="ORF">SSOP1_1803</name>
</gene>
<dbReference type="Pfam" id="PF01968">
    <property type="entry name" value="Hydantoinase_A"/>
    <property type="match status" value="1"/>
</dbReference>
<sequence length="529" mass="57621">MDMMWISYHLKKGGRRLRIRIGIDIGSTHTDAVALEGKELIVADKVMTTPDLTTGLLNAISRVMKKLGERKNEVDTLMIGTTHGLNALHQGKGLNRVATIRIGLPAGEGVPPVFDWPEQLSNFVTYRYMVRGGHEYTGEEIVELDEGKIKEIAEAINGKVDAIAISSIFSVVNSSHEIRAREILREKGINVPIVLSHEIGGIGLLERENSAILNALILKIFDNLISKIKQLLSSLGIEDVRLFFAQNDGTVASEDFIKSYPIFTVAGPVSNSIRGAHLLTGIKDAIVMDVGGTTTNVGVLHEGYPRESSSVVEIAKIRTNFRMPDIYTMALGGGTIVNKEKIGPESVGYALINKGISWGGDTLTATDVAMIVKGITIDGTNPKLVNNKFPMEYLFSAYTKMVEMWEDAIDLMKTSKDDVTVIVVGGGSIMVPEKLKGAMEVIRPRNAQYANAIGATLTKVGATIERTFSYDQITRENAIKSLINEAKSLAIRAGALNTTIEVREIEEIQIPYLPGNSVKVKVKVVGEFS</sequence>
<dbReference type="GO" id="GO:0016787">
    <property type="term" value="F:hydrolase activity"/>
    <property type="evidence" value="ECO:0007669"/>
    <property type="project" value="InterPro"/>
</dbReference>
<dbReference type="InterPro" id="IPR043129">
    <property type="entry name" value="ATPase_NBD"/>
</dbReference>
<reference evidence="4" key="1">
    <citation type="submission" date="2016-04" db="EMBL/GenBank/DDBJ databases">
        <authorList>
            <person name="Shah S.A."/>
            <person name="Garrett R.A."/>
        </authorList>
    </citation>
    <scope>NUCLEOTIDE SEQUENCE [LARGE SCALE GENOMIC DNA]</scope>
    <source>
        <strain evidence="4">ATCC 35091 / DSM 1616 / JCM 8930 / NBRC 15331 / P1</strain>
    </source>
</reference>
<evidence type="ECO:0000313" key="3">
    <source>
        <dbReference type="EMBL" id="SAI85357.1"/>
    </source>
</evidence>
<dbReference type="PANTHER" id="PTHR11365">
    <property type="entry name" value="5-OXOPROLINASE RELATED"/>
    <property type="match status" value="1"/>
</dbReference>
<evidence type="ECO:0000259" key="1">
    <source>
        <dbReference type="Pfam" id="PF01968"/>
    </source>
</evidence>
<dbReference type="AlphaFoldDB" id="A0A157T1S4"/>
<evidence type="ECO:0000259" key="2">
    <source>
        <dbReference type="Pfam" id="PF05378"/>
    </source>
</evidence>
<dbReference type="Gene3D" id="3.30.420.40">
    <property type="match status" value="1"/>
</dbReference>
<dbReference type="SUPFAM" id="SSF53067">
    <property type="entry name" value="Actin-like ATPase domain"/>
    <property type="match status" value="2"/>
</dbReference>
<organism evidence="3 4">
    <name type="scientific">Saccharolobus solfataricus</name>
    <name type="common">Sulfolobus solfataricus</name>
    <dbReference type="NCBI Taxonomy" id="2287"/>
    <lineage>
        <taxon>Archaea</taxon>
        <taxon>Thermoproteota</taxon>
        <taxon>Thermoprotei</taxon>
        <taxon>Sulfolobales</taxon>
        <taxon>Sulfolobaceae</taxon>
        <taxon>Saccharolobus</taxon>
    </lineage>
</organism>
<protein>
    <submittedName>
        <fullName evidence="3">N-methylhydantoinase A related protein (HuyA-like)</fullName>
    </submittedName>
</protein>
<dbReference type="InterPro" id="IPR002821">
    <property type="entry name" value="Hydantoinase_A"/>
</dbReference>
<accession>A0A157T1S4</accession>
<dbReference type="Pfam" id="PF05378">
    <property type="entry name" value="Hydant_A_N"/>
    <property type="match status" value="1"/>
</dbReference>
<dbReference type="InterPro" id="IPR008040">
    <property type="entry name" value="Hydant_A_N"/>
</dbReference>
<dbReference type="Proteomes" id="UP000076770">
    <property type="component" value="Chromosome i"/>
</dbReference>
<dbReference type="InterPro" id="IPR045079">
    <property type="entry name" value="Oxoprolinase-like"/>
</dbReference>
<dbReference type="EMBL" id="LT549890">
    <property type="protein sequence ID" value="SAI85357.1"/>
    <property type="molecule type" value="Genomic_DNA"/>
</dbReference>